<feature type="transmembrane region" description="Helical" evidence="6">
    <location>
        <begin position="336"/>
        <end position="358"/>
    </location>
</feature>
<evidence type="ECO:0000313" key="7">
    <source>
        <dbReference type="EMBL" id="CAB4665271.1"/>
    </source>
</evidence>
<dbReference type="GO" id="GO:0016020">
    <property type="term" value="C:membrane"/>
    <property type="evidence" value="ECO:0007669"/>
    <property type="project" value="UniProtKB-SubCell"/>
</dbReference>
<dbReference type="AlphaFoldDB" id="A0A6J6LU84"/>
<feature type="transmembrane region" description="Helical" evidence="6">
    <location>
        <begin position="76"/>
        <end position="95"/>
    </location>
</feature>
<protein>
    <submittedName>
        <fullName evidence="7">Unannotated protein</fullName>
    </submittedName>
</protein>
<keyword evidence="3 6" id="KW-0812">Transmembrane</keyword>
<feature type="transmembrane region" description="Helical" evidence="6">
    <location>
        <begin position="44"/>
        <end position="64"/>
    </location>
</feature>
<dbReference type="PANTHER" id="PTHR11101:SF80">
    <property type="entry name" value="PHOSPHATE TRANSPORTER"/>
    <property type="match status" value="1"/>
</dbReference>
<comment type="subcellular location">
    <subcellularLocation>
        <location evidence="1">Membrane</location>
        <topology evidence="1">Multi-pass membrane protein</topology>
    </subcellularLocation>
</comment>
<gene>
    <name evidence="7" type="ORF">UFOPK2310_00315</name>
</gene>
<reference evidence="7" key="1">
    <citation type="submission" date="2020-05" db="EMBL/GenBank/DDBJ databases">
        <authorList>
            <person name="Chiriac C."/>
            <person name="Salcher M."/>
            <person name="Ghai R."/>
            <person name="Kavagutti S V."/>
        </authorList>
    </citation>
    <scope>NUCLEOTIDE SEQUENCE</scope>
</reference>
<dbReference type="GO" id="GO:0005315">
    <property type="term" value="F:phosphate transmembrane transporter activity"/>
    <property type="evidence" value="ECO:0007669"/>
    <property type="project" value="InterPro"/>
</dbReference>
<dbReference type="Pfam" id="PF01384">
    <property type="entry name" value="PHO4"/>
    <property type="match status" value="1"/>
</dbReference>
<evidence type="ECO:0000256" key="6">
    <source>
        <dbReference type="SAM" id="Phobius"/>
    </source>
</evidence>
<organism evidence="7">
    <name type="scientific">freshwater metagenome</name>
    <dbReference type="NCBI Taxonomy" id="449393"/>
    <lineage>
        <taxon>unclassified sequences</taxon>
        <taxon>metagenomes</taxon>
        <taxon>ecological metagenomes</taxon>
    </lineage>
</organism>
<keyword evidence="2" id="KW-0813">Transport</keyword>
<dbReference type="PANTHER" id="PTHR11101">
    <property type="entry name" value="PHOSPHATE TRANSPORTER"/>
    <property type="match status" value="1"/>
</dbReference>
<dbReference type="GO" id="GO:0035435">
    <property type="term" value="P:phosphate ion transmembrane transport"/>
    <property type="evidence" value="ECO:0007669"/>
    <property type="project" value="TreeGrafter"/>
</dbReference>
<keyword evidence="4 6" id="KW-1133">Transmembrane helix</keyword>
<sequence length="393" mass="40527">MDIVLISVIAVIVVAFIFDFTNGFHDAANSVATVVATRALPAKWAPTFSAVFNFLAYFVVGTAVANTIAKTVKSDYAGVSVVFAALFAAIAWNYLTWRFGLPSSSSHAIIGGLVGAGIAAGGLAAISWESVQKAAIGIIASPAVAFSIAFLAMFLVRGLQRAFKLRDNAPLFKGLQLITAAAVSFGHGANDAQKTMGVIAALLLGAGYTTMAEDGSTVVVPEWVALSAYGAIAIGTLWGGWKIIETMGLKITLLHANSGAAANIGAATAMFGATALGMPISTTHAAATSIVGAGVGSGMGARWRVVGRMVIAWVVTIPAAATVAFIMLKLTLLPTFFAFLSVGLVVVAFAAWAIWAMIHTIHAKDVEAEILPEADLAKSTDGHPHVLPHGMSE</sequence>
<evidence type="ECO:0000256" key="3">
    <source>
        <dbReference type="ARBA" id="ARBA00022692"/>
    </source>
</evidence>
<feature type="transmembrane region" description="Helical" evidence="6">
    <location>
        <begin position="107"/>
        <end position="128"/>
    </location>
</feature>
<proteinExistence type="predicted"/>
<feature type="transmembrane region" description="Helical" evidence="6">
    <location>
        <begin position="134"/>
        <end position="156"/>
    </location>
</feature>
<dbReference type="EMBL" id="CAEZWW010000023">
    <property type="protein sequence ID" value="CAB4665271.1"/>
    <property type="molecule type" value="Genomic_DNA"/>
</dbReference>
<dbReference type="InterPro" id="IPR001204">
    <property type="entry name" value="Phos_transporter"/>
</dbReference>
<name>A0A6J6LU84_9ZZZZ</name>
<feature type="transmembrane region" description="Helical" evidence="6">
    <location>
        <begin position="223"/>
        <end position="241"/>
    </location>
</feature>
<accession>A0A6J6LU84</accession>
<feature type="transmembrane region" description="Helical" evidence="6">
    <location>
        <begin position="6"/>
        <end position="24"/>
    </location>
</feature>
<evidence type="ECO:0000256" key="4">
    <source>
        <dbReference type="ARBA" id="ARBA00022989"/>
    </source>
</evidence>
<evidence type="ECO:0000256" key="5">
    <source>
        <dbReference type="ARBA" id="ARBA00023136"/>
    </source>
</evidence>
<feature type="transmembrane region" description="Helical" evidence="6">
    <location>
        <begin position="310"/>
        <end position="330"/>
    </location>
</feature>
<feature type="transmembrane region" description="Helical" evidence="6">
    <location>
        <begin position="284"/>
        <end position="303"/>
    </location>
</feature>
<feature type="transmembrane region" description="Helical" evidence="6">
    <location>
        <begin position="253"/>
        <end position="278"/>
    </location>
</feature>
<evidence type="ECO:0000256" key="2">
    <source>
        <dbReference type="ARBA" id="ARBA00022448"/>
    </source>
</evidence>
<evidence type="ECO:0000256" key="1">
    <source>
        <dbReference type="ARBA" id="ARBA00004141"/>
    </source>
</evidence>
<keyword evidence="5 6" id="KW-0472">Membrane</keyword>